<evidence type="ECO:0000313" key="3">
    <source>
        <dbReference type="Proteomes" id="UP001610334"/>
    </source>
</evidence>
<dbReference type="EMBL" id="JBFXLT010000137">
    <property type="protein sequence ID" value="KAL2807593.1"/>
    <property type="molecule type" value="Genomic_DNA"/>
</dbReference>
<proteinExistence type="predicted"/>
<comment type="caution">
    <text evidence="2">The sequence shown here is derived from an EMBL/GenBank/DDBJ whole genome shotgun (WGS) entry which is preliminary data.</text>
</comment>
<accession>A0ABR4GWM5</accession>
<dbReference type="Gene3D" id="2.60.40.10">
    <property type="entry name" value="Immunoglobulins"/>
    <property type="match status" value="1"/>
</dbReference>
<dbReference type="SUPFAM" id="SSF49785">
    <property type="entry name" value="Galactose-binding domain-like"/>
    <property type="match status" value="1"/>
</dbReference>
<dbReference type="InterPro" id="IPR013783">
    <property type="entry name" value="Ig-like_fold"/>
</dbReference>
<organism evidence="2 3">
    <name type="scientific">Aspergillus granulosus</name>
    <dbReference type="NCBI Taxonomy" id="176169"/>
    <lineage>
        <taxon>Eukaryota</taxon>
        <taxon>Fungi</taxon>
        <taxon>Dikarya</taxon>
        <taxon>Ascomycota</taxon>
        <taxon>Pezizomycotina</taxon>
        <taxon>Eurotiomycetes</taxon>
        <taxon>Eurotiomycetidae</taxon>
        <taxon>Eurotiales</taxon>
        <taxon>Aspergillaceae</taxon>
        <taxon>Aspergillus</taxon>
        <taxon>Aspergillus subgen. Nidulantes</taxon>
    </lineage>
</organism>
<dbReference type="SUPFAM" id="SSF102588">
    <property type="entry name" value="LmbE-like"/>
    <property type="match status" value="1"/>
</dbReference>
<dbReference type="Proteomes" id="UP001610334">
    <property type="component" value="Unassembled WGS sequence"/>
</dbReference>
<dbReference type="InterPro" id="IPR008979">
    <property type="entry name" value="Galactose-bd-like_sf"/>
</dbReference>
<keyword evidence="3" id="KW-1185">Reference proteome</keyword>
<evidence type="ECO:0000259" key="1">
    <source>
        <dbReference type="Pfam" id="PF24135"/>
    </source>
</evidence>
<dbReference type="Pfam" id="PF22352">
    <property type="entry name" value="K319L-like_PKD"/>
    <property type="match status" value="1"/>
</dbReference>
<feature type="domain" description="DUF7402" evidence="1">
    <location>
        <begin position="309"/>
        <end position="443"/>
    </location>
</feature>
<dbReference type="Pfam" id="PF24135">
    <property type="entry name" value="DUF7402"/>
    <property type="match status" value="1"/>
</dbReference>
<reference evidence="2 3" key="1">
    <citation type="submission" date="2024-07" db="EMBL/GenBank/DDBJ databases">
        <title>Section-level genome sequencing and comparative genomics of Aspergillus sections Usti and Cavernicolus.</title>
        <authorList>
            <consortium name="Lawrence Berkeley National Laboratory"/>
            <person name="Nybo J.L."/>
            <person name="Vesth T.C."/>
            <person name="Theobald S."/>
            <person name="Frisvad J.C."/>
            <person name="Larsen T.O."/>
            <person name="Kjaerboelling I."/>
            <person name="Rothschild-Mancinelli K."/>
            <person name="Lyhne E.K."/>
            <person name="Kogle M.E."/>
            <person name="Barry K."/>
            <person name="Clum A."/>
            <person name="Na H."/>
            <person name="Ledsgaard L."/>
            <person name="Lin J."/>
            <person name="Lipzen A."/>
            <person name="Kuo A."/>
            <person name="Riley R."/>
            <person name="Mondo S."/>
            <person name="Labutti K."/>
            <person name="Haridas S."/>
            <person name="Pangalinan J."/>
            <person name="Salamov A.A."/>
            <person name="Simmons B.A."/>
            <person name="Magnuson J.K."/>
            <person name="Chen J."/>
            <person name="Drula E."/>
            <person name="Henrissat B."/>
            <person name="Wiebenga A."/>
            <person name="Lubbers R.J."/>
            <person name="Gomes A.C."/>
            <person name="Makela M.R."/>
            <person name="Stajich J."/>
            <person name="Grigoriev I.V."/>
            <person name="Mortensen U.H."/>
            <person name="De Vries R.P."/>
            <person name="Baker S.E."/>
            <person name="Andersen M.R."/>
        </authorList>
    </citation>
    <scope>NUCLEOTIDE SEQUENCE [LARGE SCALE GENOMIC DNA]</scope>
    <source>
        <strain evidence="2 3">CBS 588.65</strain>
    </source>
</reference>
<sequence length="448" mass="48251">MEANYWQGRERGARAAYALMRDMPDAWTESDAGILGHAAPLFTLNQDPNISLVFLRLPDGHVQGQGFEVTGNESLQKLWEGGISTIHTVSGSGSYTKDELLDALVSLMVDFKPESVNTLDYVHSYGDGDHSDHHSAAFFVAEAVQLYESNPVLTGYMGYPVINKTANVFGADLLEKQLTFYAYARGDTAVCNSNMACQSDLYYPRWLEREYRLDEGPVSNAGSAQVAGLNAVVALDGAQSSDPRGMTLTYEWAQVSGIPVNLVNAETSHPSFTTPSEPDTLAFELVVSNGEVSSAPAVVTVTTIRHPENIALKARVTASSANTAAGQTPDKVIDTSTGGFPADHTHEWATDGGKAGSWLSLSWESPQVVSKIVLYDRPNLDDQITGGSIEFDNGERIDIGELSNYGTARGFDVADRTVHNLTVRITAVSLSTMNVGLSEVQVWGTSVS</sequence>
<dbReference type="InterPro" id="IPR055826">
    <property type="entry name" value="DUF7402"/>
</dbReference>
<name>A0ABR4GWM5_9EURO</name>
<dbReference type="Gene3D" id="3.40.50.10320">
    <property type="entry name" value="LmbE-like"/>
    <property type="match status" value="1"/>
</dbReference>
<dbReference type="InterPro" id="IPR024078">
    <property type="entry name" value="LmbE-like_dom_sf"/>
</dbReference>
<dbReference type="Gene3D" id="2.60.120.260">
    <property type="entry name" value="Galactose-binding domain-like"/>
    <property type="match status" value="1"/>
</dbReference>
<evidence type="ECO:0000313" key="2">
    <source>
        <dbReference type="EMBL" id="KAL2807593.1"/>
    </source>
</evidence>
<protein>
    <recommendedName>
        <fullName evidence="1">DUF7402 domain-containing protein</fullName>
    </recommendedName>
</protein>
<gene>
    <name evidence="2" type="ORF">BJX63DRAFT_67127</name>
</gene>